<feature type="region of interest" description="Disordered" evidence="2">
    <location>
        <begin position="1"/>
        <end position="22"/>
    </location>
</feature>
<dbReference type="Pfam" id="PF17762">
    <property type="entry name" value="HTH_ParB"/>
    <property type="match status" value="1"/>
</dbReference>
<proteinExistence type="predicted"/>
<dbReference type="EMBL" id="CZAI01000006">
    <property type="protein sequence ID" value="CUP64806.1"/>
    <property type="molecule type" value="Genomic_DNA"/>
</dbReference>
<feature type="region of interest" description="Disordered" evidence="2">
    <location>
        <begin position="430"/>
        <end position="488"/>
    </location>
</feature>
<reference evidence="4 5" key="1">
    <citation type="submission" date="2015-09" db="EMBL/GenBank/DDBJ databases">
        <authorList>
            <consortium name="Pathogen Informatics"/>
        </authorList>
    </citation>
    <scope>NUCLEOTIDE SEQUENCE [LARGE SCALE GENOMIC DNA]</scope>
    <source>
        <strain evidence="4 5">2789STDY5834880</strain>
    </source>
</reference>
<dbReference type="PANTHER" id="PTHR33375">
    <property type="entry name" value="CHROMOSOME-PARTITIONING PROTEIN PARB-RELATED"/>
    <property type="match status" value="1"/>
</dbReference>
<dbReference type="SUPFAM" id="SSF109709">
    <property type="entry name" value="KorB DNA-binding domain-like"/>
    <property type="match status" value="1"/>
</dbReference>
<protein>
    <submittedName>
        <fullName evidence="4">ParB-like partition proteins</fullName>
    </submittedName>
</protein>
<dbReference type="GO" id="GO:0005694">
    <property type="term" value="C:chromosome"/>
    <property type="evidence" value="ECO:0007669"/>
    <property type="project" value="TreeGrafter"/>
</dbReference>
<evidence type="ECO:0000313" key="4">
    <source>
        <dbReference type="EMBL" id="CUP64806.1"/>
    </source>
</evidence>
<dbReference type="STRING" id="47678.ERS852494_02735"/>
<dbReference type="Proteomes" id="UP000095657">
    <property type="component" value="Unassembled WGS sequence"/>
</dbReference>
<dbReference type="Gene3D" id="1.10.10.2830">
    <property type="match status" value="1"/>
</dbReference>
<feature type="compositionally biased region" description="Acidic residues" evidence="2">
    <location>
        <begin position="1"/>
        <end position="10"/>
    </location>
</feature>
<gene>
    <name evidence="4" type="primary">noc</name>
    <name evidence="4" type="ORF">ERS852494_02735</name>
</gene>
<feature type="domain" description="ParB/Spo0J HTH" evidence="3">
    <location>
        <begin position="19"/>
        <end position="102"/>
    </location>
</feature>
<accession>A0A174PYW9</accession>
<sequence>MTDDEAEDMSLSENLQREQVRPTEEAKAFKRLLEKGRYDMYSLTARFGRSEKYIYTRLKLNELYAPIGELLDNETITVSVAEEISTYEPDIQKDVYEKHLKEGNGEDWTGYTLNLFKRYFEKCYTTDLGQYKFDKTECKTCVHNAANYNLFAEHNGCGHCTNRKCLEAKNAAHVAKETEKLLKSDPKLVVARPYYGSRNDMALQKLDRKGHEIKELDYNVSAREFPKAPEAPKKEQFTQTKEYEQAVQTFERRNEEYARKVEELDRMKEEGRIKTYVKVGQTEPELCYVEINRKETAPVTIGTLQERDKRFKQLSIEKTVADTKKIVRENDYPESPFTQYEDGMVYFAMLAQLQRRHFPLFGIKDQPFALDEKQRMKIVAKLTDAQKTVIKRDFISHFLCENGHGDNNASKLLRDFANMHFPDQYGLTKATHEEEYQKRHERLEERIKEMKKAEKKAAREAEKQQTTEKTEKKTTAPKTEKPESGKAA</sequence>
<dbReference type="AlphaFoldDB" id="A0A174PYW9"/>
<evidence type="ECO:0000313" key="5">
    <source>
        <dbReference type="Proteomes" id="UP000095657"/>
    </source>
</evidence>
<evidence type="ECO:0000259" key="3">
    <source>
        <dbReference type="Pfam" id="PF17762"/>
    </source>
</evidence>
<keyword evidence="1" id="KW-0175">Coiled coil</keyword>
<evidence type="ECO:0000256" key="1">
    <source>
        <dbReference type="SAM" id="Coils"/>
    </source>
</evidence>
<dbReference type="PANTHER" id="PTHR33375:SF7">
    <property type="entry name" value="CHROMOSOME 2-PARTITIONING PROTEIN PARB-RELATED"/>
    <property type="match status" value="1"/>
</dbReference>
<dbReference type="InterPro" id="IPR050336">
    <property type="entry name" value="Chromosome_partition/occlusion"/>
</dbReference>
<dbReference type="GO" id="GO:0007059">
    <property type="term" value="P:chromosome segregation"/>
    <property type="evidence" value="ECO:0007669"/>
    <property type="project" value="TreeGrafter"/>
</dbReference>
<organism evidence="4 5">
    <name type="scientific">Bacteroides caccae</name>
    <dbReference type="NCBI Taxonomy" id="47678"/>
    <lineage>
        <taxon>Bacteria</taxon>
        <taxon>Pseudomonadati</taxon>
        <taxon>Bacteroidota</taxon>
        <taxon>Bacteroidia</taxon>
        <taxon>Bacteroidales</taxon>
        <taxon>Bacteroidaceae</taxon>
        <taxon>Bacteroides</taxon>
    </lineage>
</organism>
<dbReference type="InterPro" id="IPR041468">
    <property type="entry name" value="HTH_ParB/Spo0J"/>
</dbReference>
<evidence type="ECO:0000256" key="2">
    <source>
        <dbReference type="SAM" id="MobiDB-lite"/>
    </source>
</evidence>
<name>A0A174PYW9_9BACE</name>
<feature type="coiled-coil region" evidence="1">
    <location>
        <begin position="240"/>
        <end position="274"/>
    </location>
</feature>